<dbReference type="Proteomes" id="UP000887563">
    <property type="component" value="Unplaced"/>
</dbReference>
<feature type="binding site" evidence="1">
    <location>
        <position position="41"/>
    </location>
    <ligand>
        <name>Zn(2+)</name>
        <dbReference type="ChEBI" id="CHEBI:29105"/>
        <note>catalytic</note>
    </ligand>
</feature>
<evidence type="ECO:0000256" key="2">
    <source>
        <dbReference type="RuleBase" id="RU361183"/>
    </source>
</evidence>
<dbReference type="Gene3D" id="3.40.390.10">
    <property type="entry name" value="Collagenase (Catalytic Domain)"/>
    <property type="match status" value="1"/>
</dbReference>
<dbReference type="Pfam" id="PF01400">
    <property type="entry name" value="Astacin"/>
    <property type="match status" value="2"/>
</dbReference>
<feature type="binding site" evidence="1">
    <location>
        <position position="45"/>
    </location>
    <ligand>
        <name>Zn(2+)</name>
        <dbReference type="ChEBI" id="CHEBI:29105"/>
        <note>catalytic</note>
    </ligand>
</feature>
<evidence type="ECO:0000256" key="1">
    <source>
        <dbReference type="PROSITE-ProRule" id="PRU01211"/>
    </source>
</evidence>
<comment type="cofactor">
    <cofactor evidence="1 2">
        <name>Zn(2+)</name>
        <dbReference type="ChEBI" id="CHEBI:29105"/>
    </cofactor>
    <text evidence="1 2">Binds 1 zinc ion per subunit.</text>
</comment>
<feature type="active site" evidence="1">
    <location>
        <position position="42"/>
    </location>
</feature>
<keyword evidence="4" id="KW-1185">Reference proteome</keyword>
<evidence type="ECO:0000313" key="5">
    <source>
        <dbReference type="WBParaSite" id="Minc3s00506g13452"/>
    </source>
</evidence>
<name>A0A914LHF6_MELIC</name>
<accession>A0A914LHF6</accession>
<evidence type="ECO:0000259" key="3">
    <source>
        <dbReference type="PROSITE" id="PS51864"/>
    </source>
</evidence>
<dbReference type="AlphaFoldDB" id="A0A914LHF6"/>
<protein>
    <recommendedName>
        <fullName evidence="2">Metalloendopeptidase</fullName>
        <ecNumber evidence="2">3.4.24.-</ecNumber>
    </recommendedName>
</protein>
<proteinExistence type="predicted"/>
<feature type="binding site" evidence="1">
    <location>
        <position position="51"/>
    </location>
    <ligand>
        <name>Zn(2+)</name>
        <dbReference type="ChEBI" id="CHEBI:29105"/>
        <note>catalytic</note>
    </ligand>
</feature>
<dbReference type="PANTHER" id="PTHR10127:SF818">
    <property type="entry name" value="ZINC METALLOPROTEINASE NAS-4"/>
    <property type="match status" value="1"/>
</dbReference>
<feature type="domain" description="Peptidase M12A" evidence="3">
    <location>
        <begin position="1"/>
        <end position="177"/>
    </location>
</feature>
<dbReference type="PRINTS" id="PR00480">
    <property type="entry name" value="ASTACIN"/>
</dbReference>
<evidence type="ECO:0000313" key="4">
    <source>
        <dbReference type="Proteomes" id="UP000887563"/>
    </source>
</evidence>
<keyword evidence="1 2" id="KW-0862">Zinc</keyword>
<reference evidence="5" key="1">
    <citation type="submission" date="2022-11" db="UniProtKB">
        <authorList>
            <consortium name="WormBaseParasite"/>
        </authorList>
    </citation>
    <scope>IDENTIFICATION</scope>
</reference>
<dbReference type="PROSITE" id="PS51864">
    <property type="entry name" value="ASTACIN"/>
    <property type="match status" value="1"/>
</dbReference>
<dbReference type="SUPFAM" id="SSF55486">
    <property type="entry name" value="Metalloproteases ('zincins'), catalytic domain"/>
    <property type="match status" value="1"/>
</dbReference>
<dbReference type="PANTHER" id="PTHR10127">
    <property type="entry name" value="DISCOIDIN, CUB, EGF, LAMININ , AND ZINC METALLOPROTEASE DOMAIN CONTAINING"/>
    <property type="match status" value="1"/>
</dbReference>
<dbReference type="GO" id="GO:0008270">
    <property type="term" value="F:zinc ion binding"/>
    <property type="evidence" value="ECO:0007669"/>
    <property type="project" value="UniProtKB-UniRule"/>
</dbReference>
<keyword evidence="1 2" id="KW-0378">Hydrolase</keyword>
<dbReference type="InterPro" id="IPR024079">
    <property type="entry name" value="MetalloPept_cat_dom_sf"/>
</dbReference>
<organism evidence="4 5">
    <name type="scientific">Meloidogyne incognita</name>
    <name type="common">Southern root-knot nematode worm</name>
    <name type="synonym">Oxyuris incognita</name>
    <dbReference type="NCBI Taxonomy" id="6306"/>
    <lineage>
        <taxon>Eukaryota</taxon>
        <taxon>Metazoa</taxon>
        <taxon>Ecdysozoa</taxon>
        <taxon>Nematoda</taxon>
        <taxon>Chromadorea</taxon>
        <taxon>Rhabditida</taxon>
        <taxon>Tylenchina</taxon>
        <taxon>Tylenchomorpha</taxon>
        <taxon>Tylenchoidea</taxon>
        <taxon>Meloidogynidae</taxon>
        <taxon>Meloidogyninae</taxon>
        <taxon>Meloidogyne</taxon>
        <taxon>Meloidogyne incognita group</taxon>
    </lineage>
</organism>
<sequence length="213" mass="24889">MNIPERKQNIPNLPEIFFKLRILLLDGAKRYSTFKVGTVVHELMHAVGFFHEQSRHDRDQYIQILWSNVLRGADDQFEKYGFNSIDQASFIENGVRNFRKGNNKVTRFRNNLPERLKAYELGEPYDYGSIMHYGAYAFSANGKRTIVPRRAGSHKMGQRIAFSEIDLRKINKLYQCDMLNTRRNSLNTVSSNRPLAQVWTKKFVKKLNRISLA</sequence>
<dbReference type="GO" id="GO:0004222">
    <property type="term" value="F:metalloendopeptidase activity"/>
    <property type="evidence" value="ECO:0007669"/>
    <property type="project" value="UniProtKB-UniRule"/>
</dbReference>
<dbReference type="EC" id="3.4.24.-" evidence="2"/>
<keyword evidence="1 2" id="KW-0645">Protease</keyword>
<dbReference type="GO" id="GO:0006508">
    <property type="term" value="P:proteolysis"/>
    <property type="evidence" value="ECO:0007669"/>
    <property type="project" value="UniProtKB-KW"/>
</dbReference>
<dbReference type="WBParaSite" id="Minc3s00506g13452">
    <property type="protein sequence ID" value="Minc3s00506g13452"/>
    <property type="gene ID" value="Minc3s00506g13452"/>
</dbReference>
<dbReference type="InterPro" id="IPR001506">
    <property type="entry name" value="Peptidase_M12A"/>
</dbReference>
<comment type="caution">
    <text evidence="1">Lacks conserved residue(s) required for the propagation of feature annotation.</text>
</comment>
<keyword evidence="1 2" id="KW-0479">Metal-binding</keyword>
<keyword evidence="1 2" id="KW-0482">Metalloprotease</keyword>